<evidence type="ECO:0000256" key="4">
    <source>
        <dbReference type="ARBA" id="ARBA00023136"/>
    </source>
</evidence>
<evidence type="ECO:0000256" key="6">
    <source>
        <dbReference type="SAM" id="Phobius"/>
    </source>
</evidence>
<evidence type="ECO:0000313" key="7">
    <source>
        <dbReference type="EMBL" id="OWJ69044.1"/>
    </source>
</evidence>
<name>A0A211ZV02_9PROT</name>
<dbReference type="Proteomes" id="UP000196655">
    <property type="component" value="Unassembled WGS sequence"/>
</dbReference>
<comment type="subcellular location">
    <subcellularLocation>
        <location evidence="1">Membrane</location>
        <topology evidence="1">Multi-pass membrane protein</topology>
    </subcellularLocation>
</comment>
<dbReference type="GO" id="GO:0005886">
    <property type="term" value="C:plasma membrane"/>
    <property type="evidence" value="ECO:0007669"/>
    <property type="project" value="TreeGrafter"/>
</dbReference>
<feature type="transmembrane region" description="Helical" evidence="6">
    <location>
        <begin position="303"/>
        <end position="322"/>
    </location>
</feature>
<evidence type="ECO:0000256" key="3">
    <source>
        <dbReference type="ARBA" id="ARBA00022989"/>
    </source>
</evidence>
<feature type="transmembrane region" description="Helical" evidence="6">
    <location>
        <begin position="329"/>
        <end position="349"/>
    </location>
</feature>
<feature type="transmembrane region" description="Helical" evidence="6">
    <location>
        <begin position="106"/>
        <end position="122"/>
    </location>
</feature>
<dbReference type="GO" id="GO:0005315">
    <property type="term" value="F:phosphate transmembrane transporter activity"/>
    <property type="evidence" value="ECO:0007669"/>
    <property type="project" value="TreeGrafter"/>
</dbReference>
<feature type="region of interest" description="Disordered" evidence="5">
    <location>
        <begin position="1"/>
        <end position="20"/>
    </location>
</feature>
<evidence type="ECO:0000313" key="8">
    <source>
        <dbReference type="Proteomes" id="UP000196655"/>
    </source>
</evidence>
<proteinExistence type="predicted"/>
<dbReference type="OrthoDB" id="9156049at2"/>
<feature type="transmembrane region" description="Helical" evidence="6">
    <location>
        <begin position="187"/>
        <end position="207"/>
    </location>
</feature>
<feature type="transmembrane region" description="Helical" evidence="6">
    <location>
        <begin position="464"/>
        <end position="486"/>
    </location>
</feature>
<dbReference type="PANTHER" id="PTHR10283:SF92">
    <property type="entry name" value="LOW-AFFINITY PHOSPHATE TRANSPORTER PHO91"/>
    <property type="match status" value="1"/>
</dbReference>
<reference evidence="8" key="1">
    <citation type="submission" date="2017-05" db="EMBL/GenBank/DDBJ databases">
        <authorList>
            <person name="Macchi M."/>
            <person name="Festa S."/>
            <person name="Coppotelli B.M."/>
            <person name="Morelli I.S."/>
        </authorList>
    </citation>
    <scope>NUCLEOTIDE SEQUENCE [LARGE SCALE GENOMIC DNA]</scope>
    <source>
        <strain evidence="8">I</strain>
    </source>
</reference>
<dbReference type="Pfam" id="PF00939">
    <property type="entry name" value="Na_sulph_symp"/>
    <property type="match status" value="1"/>
</dbReference>
<dbReference type="InterPro" id="IPR001898">
    <property type="entry name" value="SLC13A/DASS"/>
</dbReference>
<feature type="transmembrane region" description="Helical" evidence="6">
    <location>
        <begin position="142"/>
        <end position="158"/>
    </location>
</feature>
<keyword evidence="3 6" id="KW-1133">Transmembrane helix</keyword>
<feature type="transmembrane region" description="Helical" evidence="6">
    <location>
        <begin position="280"/>
        <end position="297"/>
    </location>
</feature>
<evidence type="ECO:0008006" key="9">
    <source>
        <dbReference type="Google" id="ProtNLM"/>
    </source>
</evidence>
<comment type="caution">
    <text evidence="7">The sequence shown here is derived from an EMBL/GenBank/DDBJ whole genome shotgun (WGS) entry which is preliminary data.</text>
</comment>
<evidence type="ECO:0000256" key="1">
    <source>
        <dbReference type="ARBA" id="ARBA00004141"/>
    </source>
</evidence>
<dbReference type="RefSeq" id="WP_088149032.1">
    <property type="nucleotide sequence ID" value="NZ_NHON01000001.1"/>
</dbReference>
<accession>A0A211ZV02</accession>
<feature type="transmembrane region" description="Helical" evidence="6">
    <location>
        <begin position="410"/>
        <end position="433"/>
    </location>
</feature>
<sequence length="487" mass="50676">MTNATEWTGPPPGPRTGSLRLPGRDARLRPIGIALMAAACGIAIELALPGVPPPARHALIILLLAMIGWTLTPLDDTFVAVAAAVAMAVVVIRRPETLFATLGNQLIWLLLASFLLAAAFRASGAADRLVALATARLRSVRALAYALTAIMLATAFLIPSTSGRAAMMVPAYAAIAQHCPGRRLRTAFALLFPTAILLSAFASPLGAGAHLLAVEMTARLSGTGIGYLGWVAFGLPFAVLSAFLSTEAILRLFLTPEERGDRLPPLPGGTGGTPLRRQPVLWIAAAVVLGWLTEPVHGLDPTILAVLGALAVFCPGVAPLPFRDALRQADLGLLLFLAATICLADGMMASGLHEWLVATVFRPLQRGELSPPAILALVTALALLSHLVIHSRTARVSILLPPVLILARSAGIDPVIAMLATVSATGFCQTLMISAKPVALFGGMAESGYGAGDLARLSAVLLPLHFLLILLFATVGWPVIGAVLALP</sequence>
<organism evidence="7 8">
    <name type="scientific">Inquilinus limosus</name>
    <dbReference type="NCBI Taxonomy" id="171674"/>
    <lineage>
        <taxon>Bacteria</taxon>
        <taxon>Pseudomonadati</taxon>
        <taxon>Pseudomonadota</taxon>
        <taxon>Alphaproteobacteria</taxon>
        <taxon>Rhodospirillales</taxon>
        <taxon>Rhodospirillaceae</taxon>
        <taxon>Inquilinus</taxon>
    </lineage>
</organism>
<feature type="transmembrane region" description="Helical" evidence="6">
    <location>
        <begin position="369"/>
        <end position="389"/>
    </location>
</feature>
<keyword evidence="2 6" id="KW-0812">Transmembrane</keyword>
<evidence type="ECO:0000256" key="2">
    <source>
        <dbReference type="ARBA" id="ARBA00022692"/>
    </source>
</evidence>
<keyword evidence="4 6" id="KW-0472">Membrane</keyword>
<feature type="transmembrane region" description="Helical" evidence="6">
    <location>
        <begin position="77"/>
        <end position="94"/>
    </location>
</feature>
<keyword evidence="8" id="KW-1185">Reference proteome</keyword>
<protein>
    <recommendedName>
        <fullName evidence="9">Sodium:sulfate symporter</fullName>
    </recommendedName>
</protein>
<evidence type="ECO:0000256" key="5">
    <source>
        <dbReference type="SAM" id="MobiDB-lite"/>
    </source>
</evidence>
<gene>
    <name evidence="7" type="ORF">BWR60_00380</name>
</gene>
<dbReference type="PANTHER" id="PTHR10283">
    <property type="entry name" value="SOLUTE CARRIER FAMILY 13 MEMBER"/>
    <property type="match status" value="1"/>
</dbReference>
<feature type="transmembrane region" description="Helical" evidence="6">
    <location>
        <begin position="227"/>
        <end position="254"/>
    </location>
</feature>
<feature type="transmembrane region" description="Helical" evidence="6">
    <location>
        <begin position="28"/>
        <end position="48"/>
    </location>
</feature>
<dbReference type="AlphaFoldDB" id="A0A211ZV02"/>
<dbReference type="EMBL" id="NHON01000001">
    <property type="protein sequence ID" value="OWJ69044.1"/>
    <property type="molecule type" value="Genomic_DNA"/>
</dbReference>